<protein>
    <submittedName>
        <fullName evidence="3">Uncharacterized protein</fullName>
    </submittedName>
</protein>
<feature type="transmembrane region" description="Helical" evidence="2">
    <location>
        <begin position="12"/>
        <end position="31"/>
    </location>
</feature>
<dbReference type="EMBL" id="CABWIL020000025">
    <property type="protein sequence ID" value="CAB3970817.1"/>
    <property type="molecule type" value="Genomic_DNA"/>
</dbReference>
<sequence>MKLNLTKKKVALIGGGILIASAIGTGSYFALNKKKADNDMFVMNIPKAEVKKQPQEQAPSVPASTPTPQPVAETPKAIPKRWQDMTFRECMAYNDEYNLQHSNNLKNTKDGIQALHEMEAYKPPHCYDLPDAPNKISKAPVPQQEQAPIAKPVEDVKPIPEEKPVHKIEKRAKKVHVEARQEAAPTVHSSPVQPTPQPATKAWYQ</sequence>
<evidence type="ECO:0000313" key="3">
    <source>
        <dbReference type="EMBL" id="CAB3970817.1"/>
    </source>
</evidence>
<feature type="region of interest" description="Disordered" evidence="1">
    <location>
        <begin position="140"/>
        <end position="205"/>
    </location>
</feature>
<keyword evidence="2" id="KW-0812">Transmembrane</keyword>
<gene>
    <name evidence="3" type="ORF">BLA3211_06134</name>
</gene>
<dbReference type="Proteomes" id="UP000494301">
    <property type="component" value="Unassembled WGS sequence"/>
</dbReference>
<keyword evidence="2" id="KW-1133">Transmembrane helix</keyword>
<evidence type="ECO:0000313" key="4">
    <source>
        <dbReference type="Proteomes" id="UP000494301"/>
    </source>
</evidence>
<keyword evidence="2" id="KW-0472">Membrane</keyword>
<organism evidence="3 4">
    <name type="scientific">Burkholderia aenigmatica</name>
    <dbReference type="NCBI Taxonomy" id="2015348"/>
    <lineage>
        <taxon>Bacteria</taxon>
        <taxon>Pseudomonadati</taxon>
        <taxon>Pseudomonadota</taxon>
        <taxon>Betaproteobacteria</taxon>
        <taxon>Burkholderiales</taxon>
        <taxon>Burkholderiaceae</taxon>
        <taxon>Burkholderia</taxon>
        <taxon>Burkholderia cepacia complex</taxon>
    </lineage>
</organism>
<evidence type="ECO:0000256" key="2">
    <source>
        <dbReference type="SAM" id="Phobius"/>
    </source>
</evidence>
<evidence type="ECO:0000256" key="1">
    <source>
        <dbReference type="SAM" id="MobiDB-lite"/>
    </source>
</evidence>
<name>A0A6J5JHM4_9BURK</name>
<dbReference type="GeneID" id="61530199"/>
<accession>A0A6J5JHM4</accession>
<feature type="compositionally biased region" description="Polar residues" evidence="1">
    <location>
        <begin position="55"/>
        <end position="66"/>
    </location>
</feature>
<feature type="compositionally biased region" description="Basic and acidic residues" evidence="1">
    <location>
        <begin position="152"/>
        <end position="167"/>
    </location>
</feature>
<feature type="region of interest" description="Disordered" evidence="1">
    <location>
        <begin position="50"/>
        <end position="74"/>
    </location>
</feature>
<dbReference type="AlphaFoldDB" id="A0A6J5JHM4"/>
<reference evidence="3 4" key="1">
    <citation type="submission" date="2020-04" db="EMBL/GenBank/DDBJ databases">
        <authorList>
            <person name="Depoorter E."/>
        </authorList>
    </citation>
    <scope>NUCLEOTIDE SEQUENCE [LARGE SCALE GENOMIC DNA]</scope>
    <source>
        <strain evidence="3 4">BCC0217</strain>
    </source>
</reference>
<dbReference type="RefSeq" id="WP_150981126.1">
    <property type="nucleotide sequence ID" value="NZ_CABWIL020000025.1"/>
</dbReference>
<proteinExistence type="predicted"/>